<dbReference type="InterPro" id="IPR000605">
    <property type="entry name" value="Helicase_SF3_ssDNA/RNA_vir"/>
</dbReference>
<feature type="domain" description="SF3 helicase" evidence="12">
    <location>
        <begin position="760"/>
        <end position="933"/>
    </location>
</feature>
<evidence type="ECO:0000259" key="13">
    <source>
        <dbReference type="PROSITE" id="PS51874"/>
    </source>
</evidence>
<dbReference type="InterPro" id="IPR009003">
    <property type="entry name" value="Peptidase_S1_PA"/>
</dbReference>
<dbReference type="GO" id="GO:0004197">
    <property type="term" value="F:cysteine-type endopeptidase activity"/>
    <property type="evidence" value="ECO:0007669"/>
    <property type="project" value="InterPro"/>
</dbReference>
<dbReference type="GO" id="GO:0039694">
    <property type="term" value="P:viral RNA genome replication"/>
    <property type="evidence" value="ECO:0007669"/>
    <property type="project" value="InterPro"/>
</dbReference>
<dbReference type="Gene3D" id="3.30.70.270">
    <property type="match status" value="1"/>
</dbReference>
<dbReference type="SUPFAM" id="SSF52540">
    <property type="entry name" value="P-loop containing nucleoside triphosphate hydrolases"/>
    <property type="match status" value="1"/>
</dbReference>
<dbReference type="PROSITE" id="PS50507">
    <property type="entry name" value="RDRP_SSRNA_POS"/>
    <property type="match status" value="1"/>
</dbReference>
<evidence type="ECO:0000313" key="14">
    <source>
        <dbReference type="EMBL" id="DBA56441.1"/>
    </source>
</evidence>
<keyword evidence="1" id="KW-0696">RNA-directed RNA polymerase</keyword>
<evidence type="ECO:0008006" key="15">
    <source>
        <dbReference type="Google" id="ProtNLM"/>
    </source>
</evidence>
<keyword evidence="2" id="KW-0645">Protease</keyword>
<dbReference type="Gene3D" id="1.20.960.20">
    <property type="match status" value="1"/>
</dbReference>
<dbReference type="Pfam" id="PF00680">
    <property type="entry name" value="RdRP_1"/>
    <property type="match status" value="1"/>
</dbReference>
<dbReference type="GO" id="GO:0003968">
    <property type="term" value="F:RNA-directed RNA polymerase activity"/>
    <property type="evidence" value="ECO:0007669"/>
    <property type="project" value="UniProtKB-KW"/>
</dbReference>
<keyword evidence="4" id="KW-0548">Nucleotidyltransferase</keyword>
<feature type="compositionally biased region" description="Basic and acidic residues" evidence="10">
    <location>
        <begin position="1109"/>
        <end position="1125"/>
    </location>
</feature>
<dbReference type="GO" id="GO:0006508">
    <property type="term" value="P:proteolysis"/>
    <property type="evidence" value="ECO:0007669"/>
    <property type="project" value="UniProtKB-KW"/>
</dbReference>
<evidence type="ECO:0000259" key="11">
    <source>
        <dbReference type="PROSITE" id="PS50507"/>
    </source>
</evidence>
<evidence type="ECO:0000256" key="5">
    <source>
        <dbReference type="ARBA" id="ARBA00022741"/>
    </source>
</evidence>
<evidence type="ECO:0000256" key="10">
    <source>
        <dbReference type="SAM" id="MobiDB-lite"/>
    </source>
</evidence>
<dbReference type="InterPro" id="IPR007094">
    <property type="entry name" value="RNA-dir_pol_PSvirus"/>
</dbReference>
<protein>
    <recommendedName>
        <fullName evidence="15">RNA-directed RNA polymerase</fullName>
    </recommendedName>
</protein>
<sequence>MIANKEELFSGQREGVTGFAGVSQAVGFEEQTRTQLCQTSCTRGPYSLNSGSVKGLDSSNIQDTLPKLQRMQAAKAMTIAIPRRRCAFDILEQIVEFLNTQTPGLGDTRRECILRQLQDGGVAKHISFSRVFRTSGLKLQHPLFTLVPRLSLTTYAFVLPDCTLKALDSGQRLAFREVQSELLRHFARMRASSLRALVCNNTAILLRSGCAFNPLFTNYVTGILVHTAANQRAGLAPDFFTVSDYIEQMNTLRSLVVDCAQLYRSKHKGRKTPRRLMGFCPLDPAAHQRLMECFFSEQLVRHVKHVKVHEQRRRVEVDPDGVVLQGPVRQPFPTDRFSLALRRIGVLREMCVQAYRWNVFELQYLATSRRGLFALAELVRHYHGTHDLPMQFHWRLYNMLRRFPQSVRRHPVIRSQLHSWNLALGPEHMPSLYFQREVLVPLQSLFKGLDVGKNLEKSVERSVEKLKTGFVEAGVEAGNTMRESLREMRTETFSEFSNYVDLEVKPRVFNLASDLSVVADNVTRNVASSVTTAGCEVIGEARRQFERFCENASSDFGDFGLSIIEYISIAYISEQPSVRWLSMISMFHRILSFFKMHRLMGPLMRILIKYVEQSGRRVLLWFKQHVLPQAGIPDVSDEEIVAEPEEQVPLQAFGLDFFAKKFMMERALGLGFSFVKDAFTEALDSEVWHDSREQLKKHHEELYIILEGLRLAENSGGLSWVQSDPTNAAFAHYIGDLASKVTARYALCTPPIQRTALMDAVRRAREMDASVPREQSRPGATIIYLYGERGQGKSTLAERLASDLSKHLGYPSANMFSLPRSSEYFDGYFGQPIFMMNDIMNSREGADNRVVSNTLLDAHDVMPLPLNMSKANEKGANFFHSPVIIATSNVPPATLSATITGLTNVEALKRRLDFEVRVSAREPPEWEGVEPYRSICVPDGDHLKLSERKITQLCLDQVPDSAFQLWVSYNGEQGTDELSYEALLMAVKNLVRSRESRYRERNRCHERMCLPVKHYIMQGCHSSLPPTLTYHSVSNAEEDPGRLDYAAPRWRTGTGWLAKSASFMKRNTTKMQFLGLLATMATLIFGGYRLHQHLKDRHVLGDESDEDWEAPKRVKRESKTNDPAHRSKRRVVRRVVREGRKTESELLARTNARLDEEATALEGFLATGNDRFQLDDVVQENFPMTIHVAEPVQRLDAEVMHPYVLQGCDDSASFDLMSGHIVQQTYYAEFYLHSGAMGACQAFNFAGRFLLVPLHTWNAISKGRLMELHLRGARNYVIHPSYVTCVKKIPQSEAAVIELGRRSSFCLGRDLIGKFSTEDDLPDMGSAGVLTSRLPNKYATPALFGCTKVDRVAGQDIDPLTKQGVEVLAAYRYPLVQTFAGMCCSPLLVLNGSKRGKIIGLHCAGDIRRHGGYAAPLYQSDFSEFHATIEQPVVATEEVPLAQQLANAGVLLNGLVTPPFAQVQSIRSSIRPSPVFNQYSVTSRGPAVLRITNGVDPLVKGQAKQLGVSHTIAAASLEEVKQYMVMQLGAKMAREGILQPRRLTISEAIRGTARPHEDALAMSTSAGFPFNVWKPGGKDAWFTRGEDHVVRAMDEDLYARVVAMNRMVDQGVVPSVIFRDTLKDEKLPLAKIYDVKTRVFSAAPVDFTIAFRQDFLGVSAALMQMCVEGPIAVGIDAHGVQWGQLYRRFSRIPGDSMMCGDFKTFDGTLVGGLTTMAVDVLASLVDDQVERRAEIWSSSLANAWHITGNLVYQMSHGIPSGTPVTSLLDSICNWGYHLLCWLDCGYTLDEWEPNVEAHFFGDDSLVKVAPEFERFNMVALRTFCSRLGVTYTSADKDDQLDPYWPLSRCSFLKRSFVERDGIVFAPLDWTTLIDFPNWVRSDDPIQQEEALRETCTSFFVELSHYPEQVYLREAKALSRVLTRNEISCVVPRQDTLLLRYQEGFHEHQISVEQSFRDRGNPPRIIYDVLEQPLTARGVFLAHTRRPLPGLVGTRQKLVRLKQRL</sequence>
<reference evidence="14" key="1">
    <citation type="journal article" date="2024" name="Microb. Genom.">
        <title>The hidden RNA viruses in Blattodea (cockroach and termite).</title>
        <authorList>
            <person name="Fan J."/>
            <person name="Jiang S."/>
            <person name="Li W."/>
            <person name="Li J."/>
            <person name="Pang R."/>
            <person name="Wu H."/>
        </authorList>
    </citation>
    <scope>NUCLEOTIDE SEQUENCE</scope>
</reference>
<keyword evidence="5" id="KW-0547">Nucleotide-binding</keyword>
<name>A0AAT9JG00_9VIRU</name>
<evidence type="ECO:0000256" key="2">
    <source>
        <dbReference type="ARBA" id="ARBA00022670"/>
    </source>
</evidence>
<keyword evidence="7" id="KW-0788">Thiol protease</keyword>
<dbReference type="InterPro" id="IPR044067">
    <property type="entry name" value="PCV_3C_PRO"/>
</dbReference>
<keyword evidence="3" id="KW-0808">Transferase</keyword>
<keyword evidence="6" id="KW-0378">Hydrolase</keyword>
<dbReference type="InterPro" id="IPR001205">
    <property type="entry name" value="RNA-dir_pol_C"/>
</dbReference>
<dbReference type="InterPro" id="IPR027417">
    <property type="entry name" value="P-loop_NTPase"/>
</dbReference>
<dbReference type="InterPro" id="IPR004004">
    <property type="entry name" value="Helic/Pol/Pept_Calicivir-typ"/>
</dbReference>
<dbReference type="Pfam" id="PF00910">
    <property type="entry name" value="RNA_helicase"/>
    <property type="match status" value="1"/>
</dbReference>
<dbReference type="SUPFAM" id="SSF56672">
    <property type="entry name" value="DNA/RNA polymerases"/>
    <property type="match status" value="1"/>
</dbReference>
<dbReference type="GO" id="GO:0003723">
    <property type="term" value="F:RNA binding"/>
    <property type="evidence" value="ECO:0007669"/>
    <property type="project" value="InterPro"/>
</dbReference>
<evidence type="ECO:0000259" key="12">
    <source>
        <dbReference type="PROSITE" id="PS51218"/>
    </source>
</evidence>
<accession>A0AAT9JG00</accession>
<dbReference type="InterPro" id="IPR043504">
    <property type="entry name" value="Peptidase_S1_PA_chymotrypsin"/>
</dbReference>
<dbReference type="PROSITE" id="PS51218">
    <property type="entry name" value="SF3_HELICASE_2"/>
    <property type="match status" value="1"/>
</dbReference>
<proteinExistence type="predicted"/>
<feature type="domain" description="RdRp catalytic" evidence="11">
    <location>
        <begin position="1695"/>
        <end position="1816"/>
    </location>
</feature>
<evidence type="ECO:0000256" key="8">
    <source>
        <dbReference type="ARBA" id="ARBA00022840"/>
    </source>
</evidence>
<evidence type="ECO:0000256" key="4">
    <source>
        <dbReference type="ARBA" id="ARBA00022695"/>
    </source>
</evidence>
<evidence type="ECO:0000256" key="7">
    <source>
        <dbReference type="ARBA" id="ARBA00022807"/>
    </source>
</evidence>
<dbReference type="InterPro" id="IPR014759">
    <property type="entry name" value="Helicase_SF3_ssRNA_vir"/>
</dbReference>
<evidence type="ECO:0000256" key="6">
    <source>
        <dbReference type="ARBA" id="ARBA00022801"/>
    </source>
</evidence>
<dbReference type="InterPro" id="IPR043502">
    <property type="entry name" value="DNA/RNA_pol_sf"/>
</dbReference>
<keyword evidence="8" id="KW-0067">ATP-binding</keyword>
<evidence type="ECO:0000256" key="1">
    <source>
        <dbReference type="ARBA" id="ARBA00022484"/>
    </source>
</evidence>
<dbReference type="InterPro" id="IPR043128">
    <property type="entry name" value="Rev_trsase/Diguanyl_cyclase"/>
</dbReference>
<dbReference type="GO" id="GO:0005524">
    <property type="term" value="F:ATP binding"/>
    <property type="evidence" value="ECO:0007669"/>
    <property type="project" value="UniProtKB-KW"/>
</dbReference>
<feature type="domain" description="Peptidase C3" evidence="13">
    <location>
        <begin position="1211"/>
        <end position="1422"/>
    </location>
</feature>
<organism evidence="14">
    <name type="scientific">Indotermes dicistro-like virus 1</name>
    <dbReference type="NCBI Taxonomy" id="3032218"/>
    <lineage>
        <taxon>Viruses</taxon>
        <taxon>Riboviria</taxon>
        <taxon>Orthornavirae</taxon>
        <taxon>Pisuviricota</taxon>
        <taxon>Pisoniviricetes</taxon>
        <taxon>Picornavirales</taxon>
        <taxon>Dicistroviridae</taxon>
    </lineage>
</organism>
<dbReference type="PRINTS" id="PR00918">
    <property type="entry name" value="CALICVIRUSNS"/>
</dbReference>
<dbReference type="GO" id="GO:0006351">
    <property type="term" value="P:DNA-templated transcription"/>
    <property type="evidence" value="ECO:0007669"/>
    <property type="project" value="InterPro"/>
</dbReference>
<dbReference type="PROSITE" id="PS51874">
    <property type="entry name" value="PCV_3C_PRO"/>
    <property type="match status" value="1"/>
</dbReference>
<dbReference type="EMBL" id="BK063190">
    <property type="protein sequence ID" value="DBA56441.1"/>
    <property type="molecule type" value="Genomic_RNA"/>
</dbReference>
<evidence type="ECO:0000256" key="3">
    <source>
        <dbReference type="ARBA" id="ARBA00022679"/>
    </source>
</evidence>
<dbReference type="SUPFAM" id="SSF50494">
    <property type="entry name" value="Trypsin-like serine proteases"/>
    <property type="match status" value="1"/>
</dbReference>
<feature type="region of interest" description="Disordered" evidence="10">
    <location>
        <begin position="1103"/>
        <end position="1129"/>
    </location>
</feature>
<keyword evidence="9" id="KW-0693">Viral RNA replication</keyword>
<dbReference type="GO" id="GO:0003724">
    <property type="term" value="F:RNA helicase activity"/>
    <property type="evidence" value="ECO:0007669"/>
    <property type="project" value="InterPro"/>
</dbReference>
<dbReference type="Gene3D" id="2.40.10.10">
    <property type="entry name" value="Trypsin-like serine proteases"/>
    <property type="match status" value="1"/>
</dbReference>
<evidence type="ECO:0000256" key="9">
    <source>
        <dbReference type="ARBA" id="ARBA00022953"/>
    </source>
</evidence>